<dbReference type="GeneID" id="82203164"/>
<reference evidence="2 3" key="1">
    <citation type="submission" date="2016-11" db="EMBL/GenBank/DDBJ databases">
        <title>Description of two novel members of the family Erysipelotrichaceae: Ileibacterium lipovorans gen. nov., sp. nov. and Dubosiella newyorkensis, gen. nov., sp. nov.</title>
        <authorList>
            <person name="Cox L.M."/>
            <person name="Sohn J."/>
            <person name="Tyrrell K.L."/>
            <person name="Citron D.M."/>
            <person name="Lawson P.A."/>
            <person name="Patel N.B."/>
            <person name="Iizumi T."/>
            <person name="Perez-Perez G.I."/>
            <person name="Goldstein E.J."/>
            <person name="Blaser M.J."/>
        </authorList>
    </citation>
    <scope>NUCLEOTIDE SEQUENCE [LARGE SCALE GENOMIC DNA]</scope>
    <source>
        <strain evidence="2 3">NYU-BL-A3</strain>
    </source>
</reference>
<evidence type="ECO:0000259" key="1">
    <source>
        <dbReference type="Pfam" id="PF00535"/>
    </source>
</evidence>
<dbReference type="EMBL" id="MPJW01000163">
    <property type="protein sequence ID" value="OLU38503.1"/>
    <property type="molecule type" value="Genomic_DNA"/>
</dbReference>
<dbReference type="InterPro" id="IPR001173">
    <property type="entry name" value="Glyco_trans_2-like"/>
</dbReference>
<keyword evidence="3" id="KW-1185">Reference proteome</keyword>
<dbReference type="OrthoDB" id="9785185at2"/>
<comment type="caution">
    <text evidence="2">The sequence shown here is derived from an EMBL/GenBank/DDBJ whole genome shotgun (WGS) entry which is preliminary data.</text>
</comment>
<dbReference type="Gene3D" id="3.90.550.10">
    <property type="entry name" value="Spore Coat Polysaccharide Biosynthesis Protein SpsA, Chain A"/>
    <property type="match status" value="1"/>
</dbReference>
<dbReference type="Pfam" id="PF00535">
    <property type="entry name" value="Glycos_transf_2"/>
    <property type="match status" value="1"/>
</dbReference>
<dbReference type="PANTHER" id="PTHR22916:SF3">
    <property type="entry name" value="UDP-GLCNAC:BETAGAL BETA-1,3-N-ACETYLGLUCOSAMINYLTRANSFERASE-LIKE PROTEIN 1"/>
    <property type="match status" value="1"/>
</dbReference>
<dbReference type="RefSeq" id="WP_075820093.1">
    <property type="nucleotide sequence ID" value="NZ_MPJW01000163.1"/>
</dbReference>
<keyword evidence="2" id="KW-0808">Transferase</keyword>
<name>A0A1U7NEY7_9FIRM</name>
<organism evidence="2 3">
    <name type="scientific">Ileibacterium valens</name>
    <dbReference type="NCBI Taxonomy" id="1862668"/>
    <lineage>
        <taxon>Bacteria</taxon>
        <taxon>Bacillati</taxon>
        <taxon>Bacillota</taxon>
        <taxon>Erysipelotrichia</taxon>
        <taxon>Erysipelotrichales</taxon>
        <taxon>Erysipelotrichaceae</taxon>
        <taxon>Ileibacterium</taxon>
    </lineage>
</organism>
<proteinExistence type="predicted"/>
<dbReference type="SUPFAM" id="SSF53448">
    <property type="entry name" value="Nucleotide-diphospho-sugar transferases"/>
    <property type="match status" value="1"/>
</dbReference>
<dbReference type="GO" id="GO:0016758">
    <property type="term" value="F:hexosyltransferase activity"/>
    <property type="evidence" value="ECO:0007669"/>
    <property type="project" value="UniProtKB-ARBA"/>
</dbReference>
<evidence type="ECO:0000313" key="2">
    <source>
        <dbReference type="EMBL" id="OLU38503.1"/>
    </source>
</evidence>
<protein>
    <submittedName>
        <fullName evidence="2">Teichuronic acid biosynthesis glycosyl transferase</fullName>
    </submittedName>
</protein>
<dbReference type="CDD" id="cd00761">
    <property type="entry name" value="Glyco_tranf_GTA_type"/>
    <property type="match status" value="1"/>
</dbReference>
<feature type="domain" description="Glycosyltransferase 2-like" evidence="1">
    <location>
        <begin position="7"/>
        <end position="135"/>
    </location>
</feature>
<sequence>MQIDLVSIITPAYNAEKFIGYTIESVINQTYPYWEMLIVDDGSTDKTEDIVKKYSNKDQRIKYYKQNNSGSASARNNGIRKSKGRYIALLDADDVWRPDFLKKQIQLLKDKNTVCAFSSYGRIDETSSQIGKPTMAKEKITSRDMKVMNYIGCLTGLYDSNKYGKIFLDESLNSIRDDYYYWFTIVSLDNVAYGNKEILADYRVLKNSTTGNKIKLIRKQYDFYRNHLDENFIEAFVNVIRWGVTGIYKFR</sequence>
<dbReference type="PANTHER" id="PTHR22916">
    <property type="entry name" value="GLYCOSYLTRANSFERASE"/>
    <property type="match status" value="1"/>
</dbReference>
<dbReference type="InterPro" id="IPR029044">
    <property type="entry name" value="Nucleotide-diphossugar_trans"/>
</dbReference>
<dbReference type="AlphaFoldDB" id="A0A1U7NEY7"/>
<dbReference type="Proteomes" id="UP000186341">
    <property type="component" value="Unassembled WGS sequence"/>
</dbReference>
<gene>
    <name evidence="2" type="ORF">BO222_08260</name>
</gene>
<accession>A0A1U7NEY7</accession>
<evidence type="ECO:0000313" key="3">
    <source>
        <dbReference type="Proteomes" id="UP000186341"/>
    </source>
</evidence>